<dbReference type="AlphaFoldDB" id="H8H0Q1"/>
<dbReference type="HOGENOM" id="CLU_1382139_0_0_0"/>
<sequence>MTRINFFAPIVLALLATATAQSGQTPGGQGQAAGRALSPEMRARMAQMQPVMDLAQDLRLLPELEKNKATALTGAQAKQLLPIIATLQKARAVTAADARKYLAQIEDKLLNDRQLTALDSLHLKAEEAREARRTQGGQRQGAQAQGLPRLPGIPGSAAFGQGGPRQAGQGSQAGQGQGGRMGQFDPANFNPFRSGRDADALKAYVATLQKK</sequence>
<reference evidence="3 4" key="1">
    <citation type="journal article" date="2012" name="PLoS ONE">
        <title>Genome sequence and transcriptome analysis of the radioresistant bacterium Deinococcus gobiensis: insights into the extreme environmental adaptations.</title>
        <authorList>
            <person name="Yuan M."/>
            <person name="Chen M."/>
            <person name="Zhang W."/>
            <person name="Lu W."/>
            <person name="Wang J."/>
            <person name="Yang M."/>
            <person name="Zhao P."/>
            <person name="Tang R."/>
            <person name="Li X."/>
            <person name="Hao Y."/>
            <person name="Zhou Z."/>
            <person name="Zhan Y."/>
            <person name="Yu H."/>
            <person name="Teng C."/>
            <person name="Yan Y."/>
            <person name="Ping S."/>
            <person name="Wang Y."/>
            <person name="Lin M."/>
        </authorList>
    </citation>
    <scope>NUCLEOTIDE SEQUENCE [LARGE SCALE GENOMIC DNA]</scope>
    <source>
        <strain evidence="4">DSM 21396 / JCM 16679 / CGMCC 1.7299 / I-0</strain>
        <plasmid evidence="3">P1</plasmid>
    </source>
</reference>
<gene>
    <name evidence="3" type="ordered locus">DGo_PA0034</name>
</gene>
<evidence type="ECO:0000313" key="3">
    <source>
        <dbReference type="EMBL" id="AFD26920.1"/>
    </source>
</evidence>
<evidence type="ECO:0000313" key="4">
    <source>
        <dbReference type="Proteomes" id="UP000007575"/>
    </source>
</evidence>
<proteinExistence type="predicted"/>
<evidence type="ECO:0000256" key="1">
    <source>
        <dbReference type="SAM" id="MobiDB-lite"/>
    </source>
</evidence>
<feature type="signal peptide" evidence="2">
    <location>
        <begin position="1"/>
        <end position="20"/>
    </location>
</feature>
<feature type="chain" id="PRO_5003612604" evidence="2">
    <location>
        <begin position="21"/>
        <end position="211"/>
    </location>
</feature>
<accession>H8H0Q1</accession>
<feature type="region of interest" description="Disordered" evidence="1">
    <location>
        <begin position="127"/>
        <end position="196"/>
    </location>
</feature>
<dbReference type="EMBL" id="CP002192">
    <property type="protein sequence ID" value="AFD26920.1"/>
    <property type="molecule type" value="Genomic_DNA"/>
</dbReference>
<feature type="compositionally biased region" description="Gly residues" evidence="1">
    <location>
        <begin position="160"/>
        <end position="181"/>
    </location>
</feature>
<keyword evidence="2" id="KW-0732">Signal</keyword>
<geneLocation type="plasmid" evidence="3 4">
    <name>P1</name>
</geneLocation>
<dbReference type="PATRIC" id="fig|745776.4.peg.3071"/>
<protein>
    <submittedName>
        <fullName evidence="3">Uncharacterized protein</fullName>
    </submittedName>
</protein>
<dbReference type="KEGG" id="dgo:DGo_PA0034"/>
<name>H8H0Q1_DEIGI</name>
<keyword evidence="3" id="KW-0614">Plasmid</keyword>
<dbReference type="Proteomes" id="UP000007575">
    <property type="component" value="Plasmid P1"/>
</dbReference>
<evidence type="ECO:0000256" key="2">
    <source>
        <dbReference type="SAM" id="SignalP"/>
    </source>
</evidence>
<keyword evidence="4" id="KW-1185">Reference proteome</keyword>
<feature type="compositionally biased region" description="Low complexity" evidence="1">
    <location>
        <begin position="134"/>
        <end position="146"/>
    </location>
</feature>
<organism evidence="3 4">
    <name type="scientific">Deinococcus gobiensis (strain DSM 21396 / JCM 16679 / CGMCC 1.7299 / I-0)</name>
    <dbReference type="NCBI Taxonomy" id="745776"/>
    <lineage>
        <taxon>Bacteria</taxon>
        <taxon>Thermotogati</taxon>
        <taxon>Deinococcota</taxon>
        <taxon>Deinococci</taxon>
        <taxon>Deinococcales</taxon>
        <taxon>Deinococcaceae</taxon>
        <taxon>Deinococcus</taxon>
    </lineage>
</organism>
<dbReference type="RefSeq" id="WP_014695438.1">
    <property type="nucleotide sequence ID" value="NC_017805.1"/>
</dbReference>